<keyword evidence="1" id="KW-0119">Carbohydrate metabolism</keyword>
<dbReference type="NCBIfam" id="NF007139">
    <property type="entry name" value="PRK09585.1-3"/>
    <property type="match status" value="1"/>
</dbReference>
<dbReference type="PANTHER" id="PTHR30605">
    <property type="entry name" value="ANHYDRO-N-ACETYLMURAMIC ACID KINASE"/>
    <property type="match status" value="1"/>
</dbReference>
<feature type="binding site" evidence="1">
    <location>
        <begin position="10"/>
        <end position="17"/>
    </location>
    <ligand>
        <name>ATP</name>
        <dbReference type="ChEBI" id="CHEBI:30616"/>
    </ligand>
</feature>
<keyword evidence="1" id="KW-0547">Nucleotide-binding</keyword>
<comment type="pathway">
    <text evidence="1">Cell wall biogenesis; peptidoglycan recycling.</text>
</comment>
<proteinExistence type="inferred from homology"/>
<dbReference type="NCBIfam" id="NF007148">
    <property type="entry name" value="PRK09585.3-2"/>
    <property type="match status" value="1"/>
</dbReference>
<dbReference type="Gene3D" id="3.30.420.40">
    <property type="match status" value="2"/>
</dbReference>
<dbReference type="CDD" id="cd24050">
    <property type="entry name" value="ASKHA_NBD_ANMK"/>
    <property type="match status" value="1"/>
</dbReference>
<protein>
    <recommendedName>
        <fullName evidence="1">Anhydro-N-acetylmuramic acid kinase</fullName>
        <ecNumber evidence="1">2.7.1.170</ecNumber>
    </recommendedName>
    <alternativeName>
        <fullName evidence="1">AnhMurNAc kinase</fullName>
    </alternativeName>
</protein>
<dbReference type="InterPro" id="IPR043129">
    <property type="entry name" value="ATPase_NBD"/>
</dbReference>
<organism evidence="2 3">
    <name type="scientific">Alteromonas aquimaris</name>
    <dbReference type="NCBI Taxonomy" id="2998417"/>
    <lineage>
        <taxon>Bacteria</taxon>
        <taxon>Pseudomonadati</taxon>
        <taxon>Pseudomonadota</taxon>
        <taxon>Gammaproteobacteria</taxon>
        <taxon>Alteromonadales</taxon>
        <taxon>Alteromonadaceae</taxon>
        <taxon>Alteromonas/Salinimonas group</taxon>
        <taxon>Alteromonas</taxon>
    </lineage>
</organism>
<comment type="pathway">
    <text evidence="1">Amino-sugar metabolism; 1,6-anhydro-N-acetylmuramate degradation.</text>
</comment>
<comment type="similarity">
    <text evidence="1">Belongs to the anhydro-N-acetylmuramic acid kinase family.</text>
</comment>
<evidence type="ECO:0000256" key="1">
    <source>
        <dbReference type="HAMAP-Rule" id="MF_01270"/>
    </source>
</evidence>
<dbReference type="EMBL" id="JAPFRD010000005">
    <property type="protein sequence ID" value="MCW8107501.1"/>
    <property type="molecule type" value="Genomic_DNA"/>
</dbReference>
<evidence type="ECO:0000313" key="3">
    <source>
        <dbReference type="Proteomes" id="UP001142810"/>
    </source>
</evidence>
<keyword evidence="3" id="KW-1185">Reference proteome</keyword>
<name>A0ABT3P434_9ALTE</name>
<dbReference type="InterPro" id="IPR005338">
    <property type="entry name" value="Anhydro_N_Ac-Mur_kinase"/>
</dbReference>
<accession>A0ABT3P434</accession>
<keyword evidence="1" id="KW-0067">ATP-binding</keyword>
<comment type="function">
    <text evidence="1">Catalyzes the specific phosphorylation of 1,6-anhydro-N-acetylmuramic acid (anhMurNAc) with the simultaneous cleavage of the 1,6-anhydro ring, generating MurNAc-6-P. Is required for the utilization of anhMurNAc either imported from the medium or derived from its own cell wall murein, and thus plays a role in cell wall recycling.</text>
</comment>
<dbReference type="Proteomes" id="UP001142810">
    <property type="component" value="Unassembled WGS sequence"/>
</dbReference>
<reference evidence="2" key="1">
    <citation type="submission" date="2022-11" db="EMBL/GenBank/DDBJ databases">
        <title>Alteromonas sp. nov., isolated from sea water of the Qingdao.</title>
        <authorList>
            <person name="Wang Q."/>
        </authorList>
    </citation>
    <scope>NUCLEOTIDE SEQUENCE</scope>
    <source>
        <strain evidence="2">ASW11-7</strain>
    </source>
</reference>
<dbReference type="SUPFAM" id="SSF53067">
    <property type="entry name" value="Actin-like ATPase domain"/>
    <property type="match status" value="1"/>
</dbReference>
<gene>
    <name evidence="1" type="primary">anmK</name>
    <name evidence="2" type="ORF">OPS25_03155</name>
</gene>
<comment type="catalytic activity">
    <reaction evidence="1">
        <text>1,6-anhydro-N-acetyl-beta-muramate + ATP + H2O = N-acetyl-D-muramate 6-phosphate + ADP + H(+)</text>
        <dbReference type="Rhea" id="RHEA:24952"/>
        <dbReference type="ChEBI" id="CHEBI:15377"/>
        <dbReference type="ChEBI" id="CHEBI:15378"/>
        <dbReference type="ChEBI" id="CHEBI:30616"/>
        <dbReference type="ChEBI" id="CHEBI:58690"/>
        <dbReference type="ChEBI" id="CHEBI:58722"/>
        <dbReference type="ChEBI" id="CHEBI:456216"/>
        <dbReference type="EC" id="2.7.1.170"/>
    </reaction>
</comment>
<dbReference type="PANTHER" id="PTHR30605:SF0">
    <property type="entry name" value="ANHYDRO-N-ACETYLMURAMIC ACID KINASE"/>
    <property type="match status" value="1"/>
</dbReference>
<evidence type="ECO:0000313" key="2">
    <source>
        <dbReference type="EMBL" id="MCW8107501.1"/>
    </source>
</evidence>
<dbReference type="RefSeq" id="WP_265616210.1">
    <property type="nucleotide sequence ID" value="NZ_JAPFRD010000005.1"/>
</dbReference>
<keyword evidence="1 2" id="KW-0418">Kinase</keyword>
<comment type="caution">
    <text evidence="2">The sequence shown here is derived from an EMBL/GenBank/DDBJ whole genome shotgun (WGS) entry which is preliminary data.</text>
</comment>
<dbReference type="GO" id="GO:0016301">
    <property type="term" value="F:kinase activity"/>
    <property type="evidence" value="ECO:0007669"/>
    <property type="project" value="UniProtKB-KW"/>
</dbReference>
<dbReference type="EC" id="2.7.1.170" evidence="1"/>
<sequence>MAYYIGLMSGTSMDGIDAVLCDISHQRISSKHCLSLPYPAELLDQLTNLCTPSTDELCRMAMVDREVAQVFAEAVNQLLAETNLKPADIVAIGSHGQTIRHQPKTETQSGYSVQIGDPHTIATLTGIDVVADFRRRDIAEGGHGAPLVPAFHHQVFSSASVSRVIVNIGGIANITYLPANCSSMVTGFDTGPGNRLLDYWCQRHTGRHFDQNGQWAASGSIIPDLLTSMLEDPYFHRKPPKSTGREYFNDSWLTQFDRLNEFPAHDVQATLLSLTAQSIADAIRNLKQVDEVYICGGGAFNLNLLKVLSLHTALDVQTTQSLGVNPQWVEGAAFAWLAWAFNHRVPGNLPAVTGARKSCVLGALYPA</sequence>
<keyword evidence="1 2" id="KW-0808">Transferase</keyword>
<dbReference type="HAMAP" id="MF_01270">
    <property type="entry name" value="AnhMurNAc_kinase"/>
    <property type="match status" value="1"/>
</dbReference>
<dbReference type="Pfam" id="PF03702">
    <property type="entry name" value="AnmK"/>
    <property type="match status" value="1"/>
</dbReference>